<dbReference type="Gene3D" id="3.60.20.10">
    <property type="entry name" value="Glutamine Phosphoribosylpyrophosphate, subunit 1, domain 1"/>
    <property type="match status" value="1"/>
</dbReference>
<dbReference type="InterPro" id="IPR014729">
    <property type="entry name" value="Rossmann-like_a/b/a_fold"/>
</dbReference>
<dbReference type="GO" id="GO:0004066">
    <property type="term" value="F:asparagine synthase (glutamine-hydrolyzing) activity"/>
    <property type="evidence" value="ECO:0007669"/>
    <property type="project" value="InterPro"/>
</dbReference>
<dbReference type="InterPro" id="IPR051786">
    <property type="entry name" value="ASN_synthetase/amidase"/>
</dbReference>
<dbReference type="PROSITE" id="PS51278">
    <property type="entry name" value="GATASE_TYPE_2"/>
    <property type="match status" value="1"/>
</dbReference>
<dbReference type="SUPFAM" id="SSF56235">
    <property type="entry name" value="N-terminal nucleophile aminohydrolases (Ntn hydrolases)"/>
    <property type="match status" value="1"/>
</dbReference>
<dbReference type="InterPro" id="IPR017932">
    <property type="entry name" value="GATase_2_dom"/>
</dbReference>
<reference evidence="2" key="1">
    <citation type="submission" date="2018-05" db="EMBL/GenBank/DDBJ databases">
        <authorList>
            <person name="Lanie J.A."/>
            <person name="Ng W.-L."/>
            <person name="Kazmierczak K.M."/>
            <person name="Andrzejewski T.M."/>
            <person name="Davidsen T.M."/>
            <person name="Wayne K.J."/>
            <person name="Tettelin H."/>
            <person name="Glass J.I."/>
            <person name="Rusch D."/>
            <person name="Podicherti R."/>
            <person name="Tsui H.-C.T."/>
            <person name="Winkler M.E."/>
        </authorList>
    </citation>
    <scope>NUCLEOTIDE SEQUENCE</scope>
</reference>
<protein>
    <recommendedName>
        <fullName evidence="1">Glutamine amidotransferase type-2 domain-containing protein</fullName>
    </recommendedName>
</protein>
<dbReference type="PANTHER" id="PTHR43284:SF1">
    <property type="entry name" value="ASPARAGINE SYNTHETASE"/>
    <property type="match status" value="1"/>
</dbReference>
<dbReference type="Pfam" id="PF00733">
    <property type="entry name" value="Asn_synthase"/>
    <property type="match status" value="1"/>
</dbReference>
<dbReference type="AlphaFoldDB" id="A0A383BUG7"/>
<dbReference type="GO" id="GO:0006529">
    <property type="term" value="P:asparagine biosynthetic process"/>
    <property type="evidence" value="ECO:0007669"/>
    <property type="project" value="InterPro"/>
</dbReference>
<dbReference type="Gene3D" id="3.40.50.620">
    <property type="entry name" value="HUPs"/>
    <property type="match status" value="1"/>
</dbReference>
<feature type="domain" description="Glutamine amidotransferase type-2" evidence="1">
    <location>
        <begin position="1"/>
        <end position="189"/>
    </location>
</feature>
<proteinExistence type="predicted"/>
<evidence type="ECO:0000313" key="2">
    <source>
        <dbReference type="EMBL" id="SVE23529.1"/>
    </source>
</evidence>
<dbReference type="SUPFAM" id="SSF52402">
    <property type="entry name" value="Adenine nucleotide alpha hydrolases-like"/>
    <property type="match status" value="1"/>
</dbReference>
<sequence>NNSMHLRGPDDYGVYFDDYFGMAMRRLSVIDLEHGHQPMSNSNNTIHVVFNGEIYNYIELRDSLKKKGYIFKTESDTEVLIFLYEEYGLDAVNYLTGMFVFSIWDEKEKRLWIARDHLGIKPLVYFINNDVFVFASTVDALSEHPEFKKEADEESMLLYFMLSYIPAPRTFWKGVCKLLPGHYITIEDGKLNTKCYWNLEPEKEANMYKSDFSNTVKRAIKRSITLHSRSDVPVGSFLSGGIDS</sequence>
<dbReference type="InterPro" id="IPR029055">
    <property type="entry name" value="Ntn_hydrolases_N"/>
</dbReference>
<dbReference type="GO" id="GO:0005829">
    <property type="term" value="C:cytosol"/>
    <property type="evidence" value="ECO:0007669"/>
    <property type="project" value="TreeGrafter"/>
</dbReference>
<dbReference type="PANTHER" id="PTHR43284">
    <property type="entry name" value="ASPARAGINE SYNTHETASE (GLUTAMINE-HYDROLYZING)"/>
    <property type="match status" value="1"/>
</dbReference>
<name>A0A383BUG7_9ZZZZ</name>
<gene>
    <name evidence="2" type="ORF">METZ01_LOCUS476383</name>
</gene>
<dbReference type="InterPro" id="IPR033738">
    <property type="entry name" value="AsnB_N"/>
</dbReference>
<dbReference type="Pfam" id="PF13537">
    <property type="entry name" value="GATase_7"/>
    <property type="match status" value="1"/>
</dbReference>
<evidence type="ECO:0000259" key="1">
    <source>
        <dbReference type="PROSITE" id="PS51278"/>
    </source>
</evidence>
<feature type="non-terminal residue" evidence="2">
    <location>
        <position position="244"/>
    </location>
</feature>
<dbReference type="CDD" id="cd00712">
    <property type="entry name" value="AsnB"/>
    <property type="match status" value="1"/>
</dbReference>
<organism evidence="2">
    <name type="scientific">marine metagenome</name>
    <dbReference type="NCBI Taxonomy" id="408172"/>
    <lineage>
        <taxon>unclassified sequences</taxon>
        <taxon>metagenomes</taxon>
        <taxon>ecological metagenomes</taxon>
    </lineage>
</organism>
<accession>A0A383BUG7</accession>
<feature type="non-terminal residue" evidence="2">
    <location>
        <position position="1"/>
    </location>
</feature>
<dbReference type="InterPro" id="IPR001962">
    <property type="entry name" value="Asn_synthase"/>
</dbReference>
<dbReference type="EMBL" id="UINC01203330">
    <property type="protein sequence ID" value="SVE23529.1"/>
    <property type="molecule type" value="Genomic_DNA"/>
</dbReference>